<evidence type="ECO:0000256" key="2">
    <source>
        <dbReference type="ARBA" id="ARBA00004170"/>
    </source>
</evidence>
<evidence type="ECO:0000313" key="23">
    <source>
        <dbReference type="EMBL" id="RDX63673.1"/>
    </source>
</evidence>
<feature type="non-terminal residue" evidence="23">
    <location>
        <position position="1"/>
    </location>
</feature>
<keyword evidence="23" id="KW-0418">Kinase</keyword>
<keyword evidence="17 23" id="KW-0675">Receptor</keyword>
<gene>
    <name evidence="23" type="ORF">CR513_57865</name>
</gene>
<dbReference type="Pfam" id="PF00560">
    <property type="entry name" value="LRR_1"/>
    <property type="match status" value="8"/>
</dbReference>
<comment type="similarity">
    <text evidence="18">Belongs to the polygalacturonase-inhibiting protein family.</text>
</comment>
<dbReference type="FunFam" id="1.10.510.10:FF:000480">
    <property type="entry name" value="Pollen receptor-like kinase 1"/>
    <property type="match status" value="1"/>
</dbReference>
<evidence type="ECO:0000256" key="13">
    <source>
        <dbReference type="ARBA" id="ARBA00022840"/>
    </source>
</evidence>
<evidence type="ECO:0000256" key="17">
    <source>
        <dbReference type="ARBA" id="ARBA00023170"/>
    </source>
</evidence>
<feature type="chain" id="PRO_5017075669" evidence="21">
    <location>
        <begin position="24"/>
        <end position="1045"/>
    </location>
</feature>
<evidence type="ECO:0000256" key="3">
    <source>
        <dbReference type="ARBA" id="ARBA00004191"/>
    </source>
</evidence>
<dbReference type="InterPro" id="IPR011009">
    <property type="entry name" value="Kinase-like_dom_sf"/>
</dbReference>
<dbReference type="Pfam" id="PF12799">
    <property type="entry name" value="LRR_4"/>
    <property type="match status" value="1"/>
</dbReference>
<evidence type="ECO:0000256" key="4">
    <source>
        <dbReference type="ARBA" id="ARBA00022512"/>
    </source>
</evidence>
<keyword evidence="4" id="KW-0134">Cell wall</keyword>
<dbReference type="InterPro" id="IPR025875">
    <property type="entry name" value="Leu-rich_rpt_4"/>
</dbReference>
<keyword evidence="9 21" id="KW-0732">Signal</keyword>
<evidence type="ECO:0000256" key="18">
    <source>
        <dbReference type="ARBA" id="ARBA00038043"/>
    </source>
</evidence>
<dbReference type="PROSITE" id="PS51450">
    <property type="entry name" value="LRR"/>
    <property type="match status" value="1"/>
</dbReference>
<dbReference type="SUPFAM" id="SSF52047">
    <property type="entry name" value="RNI-like"/>
    <property type="match status" value="1"/>
</dbReference>
<evidence type="ECO:0000256" key="5">
    <source>
        <dbReference type="ARBA" id="ARBA00022525"/>
    </source>
</evidence>
<sequence>MNSPPSLFSLLLFLTLLSGSCSASFPELRSLLEFKKGITLDPLRLLESWSSTAVADSSDSCPSSWHGVQCESGNVTGIVLERLHLGGELKFHTLLELKMLKNLSLSGNNFTGRLPPSLGSLTSLQHLDLSRNNFYGPIPGRINDLWGLNYLNLSNNQFKGGFPSGLSNLQQLRVLDLHANGLWAEIGDVLSTLRNVDYVDLSLNQFFGGLSLAVQNVSGLANTVHFLNLSYNNLNGPFFESSAVALFHNLQVLDLTNNSIAGELPSFASLPALRVLRLRQNQFFGSVPEELLQTSLQLEELDLSVNGFTGSIAVINSTTLNILNLSSNSLSGSLPTSLRRCTVIDLSRNMLSGDISVIQNWEAPLEVINLSSNKLSGSLPPILGTYSKLSTVDLSLNELNGSIPQGLVTSSSVTRLNLSGNQFTGPLLLQGSGASELLLMPHYPPMEYLDVSNNSLEGALPSDIGRMGGLKLLNLARNGFSGQLPNELNKLTYLEYLDLSNNRFTGNIPDNLSSSLTVFNVSNNDLSGHVPENLRQFSPSSFHPGNGKLMLPNDSPETSSVPDNIPDKGRHHSSKGNIRIAIILASVGAAVMIAFVLLVYHRTQLKEFHGRSEFTGQTTRRDAKLGGLSRSSLFKFNTNVQPPTTSLSFSNDHLLTSNSRSLSGQSEFVTEISEHGLPQGMVATSSASVNPNLMDNPPTSSGRKSSPGSPMSSSPRFIDACEKPVMLDVYSPDRLAGELFFLDSSLAFTAEELSRAPAEVLGRSSHGTLYKATLDSGHMLTVKWLRVGLVRHKKEFAREVKRIGSMRHPNIVPLLAYYWGPREQERLLLADYIHGDSLALHLYESTPRRHSPLSFSQRIRVAVDVARCLLYLHDRGLPHGNLKPTNILLAGLDYNARLTDYGLHRLMTPAGIAEQILNLGALGYRAPELANASKPVPSFKADVYALGVILMELLTRKSAGDIISGQSGAVDLTDWVRLCEREGRVMDCIDRDIAGGEESSKEMDELLAISLRCILPVNERPNIRQVFDDLCSISESSKLLLELLR</sequence>
<dbReference type="SUPFAM" id="SSF52058">
    <property type="entry name" value="L domain-like"/>
    <property type="match status" value="1"/>
</dbReference>
<organism evidence="23 24">
    <name type="scientific">Mucuna pruriens</name>
    <name type="common">Velvet bean</name>
    <name type="synonym">Dolichos pruriens</name>
    <dbReference type="NCBI Taxonomy" id="157652"/>
    <lineage>
        <taxon>Eukaryota</taxon>
        <taxon>Viridiplantae</taxon>
        <taxon>Streptophyta</taxon>
        <taxon>Embryophyta</taxon>
        <taxon>Tracheophyta</taxon>
        <taxon>Spermatophyta</taxon>
        <taxon>Magnoliopsida</taxon>
        <taxon>eudicotyledons</taxon>
        <taxon>Gunneridae</taxon>
        <taxon>Pentapetalae</taxon>
        <taxon>rosids</taxon>
        <taxon>fabids</taxon>
        <taxon>Fabales</taxon>
        <taxon>Fabaceae</taxon>
        <taxon>Papilionoideae</taxon>
        <taxon>50 kb inversion clade</taxon>
        <taxon>NPAAA clade</taxon>
        <taxon>indigoferoid/millettioid clade</taxon>
        <taxon>Phaseoleae</taxon>
        <taxon>Mucuna</taxon>
    </lineage>
</organism>
<keyword evidence="23" id="KW-0808">Transferase</keyword>
<dbReference type="OrthoDB" id="5789657at2759"/>
<dbReference type="Pfam" id="PF08263">
    <property type="entry name" value="LRRNT_2"/>
    <property type="match status" value="1"/>
</dbReference>
<evidence type="ECO:0000313" key="24">
    <source>
        <dbReference type="Proteomes" id="UP000257109"/>
    </source>
</evidence>
<dbReference type="FunFam" id="3.80.10.10:FF:000400">
    <property type="entry name" value="Nuclear pore complex protein NUP107"/>
    <property type="match status" value="1"/>
</dbReference>
<evidence type="ECO:0000256" key="6">
    <source>
        <dbReference type="ARBA" id="ARBA00022553"/>
    </source>
</evidence>
<keyword evidence="6" id="KW-0597">Phosphoprotein</keyword>
<dbReference type="Proteomes" id="UP000257109">
    <property type="component" value="Unassembled WGS sequence"/>
</dbReference>
<feature type="region of interest" description="Disordered" evidence="19">
    <location>
        <begin position="538"/>
        <end position="573"/>
    </location>
</feature>
<keyword evidence="12" id="KW-0611">Plant defense</keyword>
<protein>
    <submittedName>
        <fullName evidence="23">Inactive receptor kinase</fullName>
    </submittedName>
</protein>
<dbReference type="GO" id="GO:0004672">
    <property type="term" value="F:protein kinase activity"/>
    <property type="evidence" value="ECO:0007669"/>
    <property type="project" value="InterPro"/>
</dbReference>
<dbReference type="GO" id="GO:0005524">
    <property type="term" value="F:ATP binding"/>
    <property type="evidence" value="ECO:0007669"/>
    <property type="project" value="UniProtKB-KW"/>
</dbReference>
<reference evidence="23" key="1">
    <citation type="submission" date="2018-05" db="EMBL/GenBank/DDBJ databases">
        <title>Draft genome of Mucuna pruriens seed.</title>
        <authorList>
            <person name="Nnadi N.E."/>
            <person name="Vos R."/>
            <person name="Hasami M.H."/>
            <person name="Devisetty U.K."/>
            <person name="Aguiy J.C."/>
        </authorList>
    </citation>
    <scope>NUCLEOTIDE SEQUENCE [LARGE SCALE GENOMIC DNA]</scope>
    <source>
        <strain evidence="23">JCA_2017</strain>
    </source>
</reference>
<evidence type="ECO:0000259" key="22">
    <source>
        <dbReference type="PROSITE" id="PS50011"/>
    </source>
</evidence>
<dbReference type="PANTHER" id="PTHR48003">
    <property type="entry name" value="OS07G0626500 PROTEIN"/>
    <property type="match status" value="1"/>
</dbReference>
<keyword evidence="16" id="KW-1015">Disulfide bond</keyword>
<evidence type="ECO:0000256" key="16">
    <source>
        <dbReference type="ARBA" id="ARBA00023157"/>
    </source>
</evidence>
<dbReference type="FunFam" id="3.80.10.10:FF:000383">
    <property type="entry name" value="Leucine-rich repeat receptor protein kinase EMS1"/>
    <property type="match status" value="1"/>
</dbReference>
<keyword evidence="8 20" id="KW-0812">Transmembrane</keyword>
<dbReference type="EMBL" id="QJKJ01014764">
    <property type="protein sequence ID" value="RDX63673.1"/>
    <property type="molecule type" value="Genomic_DNA"/>
</dbReference>
<dbReference type="SMART" id="SM00369">
    <property type="entry name" value="LRR_TYP"/>
    <property type="match status" value="6"/>
</dbReference>
<keyword evidence="15 20" id="KW-0472">Membrane</keyword>
<dbReference type="FunFam" id="3.30.200.20:FF:000486">
    <property type="entry name" value="Leucine-rich repeat receptor-like protein kinase"/>
    <property type="match status" value="1"/>
</dbReference>
<dbReference type="InterPro" id="IPR003591">
    <property type="entry name" value="Leu-rich_rpt_typical-subtyp"/>
</dbReference>
<feature type="signal peptide" evidence="21">
    <location>
        <begin position="1"/>
        <end position="23"/>
    </location>
</feature>
<feature type="compositionally biased region" description="Low complexity" evidence="19">
    <location>
        <begin position="697"/>
        <end position="715"/>
    </location>
</feature>
<name>A0A371ECB1_MUCPR</name>
<feature type="domain" description="Protein kinase" evidence="22">
    <location>
        <begin position="755"/>
        <end position="1040"/>
    </location>
</feature>
<evidence type="ECO:0000256" key="19">
    <source>
        <dbReference type="SAM" id="MobiDB-lite"/>
    </source>
</evidence>
<dbReference type="Gene3D" id="3.80.10.10">
    <property type="entry name" value="Ribonuclease Inhibitor"/>
    <property type="match status" value="3"/>
</dbReference>
<feature type="transmembrane region" description="Helical" evidence="20">
    <location>
        <begin position="580"/>
        <end position="600"/>
    </location>
</feature>
<proteinExistence type="inferred from homology"/>
<dbReference type="Gene3D" id="3.30.200.20">
    <property type="entry name" value="Phosphorylase Kinase, domain 1"/>
    <property type="match status" value="1"/>
</dbReference>
<evidence type="ECO:0000256" key="14">
    <source>
        <dbReference type="ARBA" id="ARBA00022989"/>
    </source>
</evidence>
<dbReference type="GO" id="GO:0016020">
    <property type="term" value="C:membrane"/>
    <property type="evidence" value="ECO:0007669"/>
    <property type="project" value="UniProtKB-SubCell"/>
</dbReference>
<feature type="region of interest" description="Disordered" evidence="19">
    <location>
        <begin position="685"/>
        <end position="715"/>
    </location>
</feature>
<keyword evidence="13" id="KW-0067">ATP-binding</keyword>
<keyword evidence="10" id="KW-0677">Repeat</keyword>
<dbReference type="InterPro" id="IPR053059">
    <property type="entry name" value="Inactive_SerThr-Kinase_ABA"/>
</dbReference>
<evidence type="ECO:0000256" key="15">
    <source>
        <dbReference type="ARBA" id="ARBA00023136"/>
    </source>
</evidence>
<evidence type="ECO:0000256" key="11">
    <source>
        <dbReference type="ARBA" id="ARBA00022741"/>
    </source>
</evidence>
<evidence type="ECO:0000256" key="20">
    <source>
        <dbReference type="SAM" id="Phobius"/>
    </source>
</evidence>
<dbReference type="PANTHER" id="PTHR48003:SF5">
    <property type="entry name" value="OS07G0626500 PROTEIN"/>
    <property type="match status" value="1"/>
</dbReference>
<dbReference type="InterPro" id="IPR032675">
    <property type="entry name" value="LRR_dom_sf"/>
</dbReference>
<evidence type="ECO:0000256" key="8">
    <source>
        <dbReference type="ARBA" id="ARBA00022692"/>
    </source>
</evidence>
<evidence type="ECO:0000256" key="9">
    <source>
        <dbReference type="ARBA" id="ARBA00022729"/>
    </source>
</evidence>
<dbReference type="InterPro" id="IPR013210">
    <property type="entry name" value="LRR_N_plant-typ"/>
</dbReference>
<dbReference type="SUPFAM" id="SSF56112">
    <property type="entry name" value="Protein kinase-like (PK-like)"/>
    <property type="match status" value="1"/>
</dbReference>
<dbReference type="Gene3D" id="1.10.510.10">
    <property type="entry name" value="Transferase(Phosphotransferase) domain 1"/>
    <property type="match status" value="1"/>
</dbReference>
<evidence type="ECO:0000256" key="1">
    <source>
        <dbReference type="ARBA" id="ARBA00004167"/>
    </source>
</evidence>
<dbReference type="InterPro" id="IPR001611">
    <property type="entry name" value="Leu-rich_rpt"/>
</dbReference>
<accession>A0A371ECB1</accession>
<dbReference type="PROSITE" id="PS50011">
    <property type="entry name" value="PROTEIN_KINASE_DOM"/>
    <property type="match status" value="1"/>
</dbReference>
<comment type="caution">
    <text evidence="23">The sequence shown here is derived from an EMBL/GenBank/DDBJ whole genome shotgun (WGS) entry which is preliminary data.</text>
</comment>
<keyword evidence="11" id="KW-0547">Nucleotide-binding</keyword>
<dbReference type="GO" id="GO:0006952">
    <property type="term" value="P:defense response"/>
    <property type="evidence" value="ECO:0007669"/>
    <property type="project" value="UniProtKB-KW"/>
</dbReference>
<dbReference type="InterPro" id="IPR000719">
    <property type="entry name" value="Prot_kinase_dom"/>
</dbReference>
<keyword evidence="7" id="KW-0433">Leucine-rich repeat</keyword>
<evidence type="ECO:0000256" key="12">
    <source>
        <dbReference type="ARBA" id="ARBA00022821"/>
    </source>
</evidence>
<evidence type="ECO:0000256" key="10">
    <source>
        <dbReference type="ARBA" id="ARBA00022737"/>
    </source>
</evidence>
<keyword evidence="5" id="KW-0964">Secreted</keyword>
<keyword evidence="14 20" id="KW-1133">Transmembrane helix</keyword>
<dbReference type="AlphaFoldDB" id="A0A371ECB1"/>
<evidence type="ECO:0000256" key="7">
    <source>
        <dbReference type="ARBA" id="ARBA00022614"/>
    </source>
</evidence>
<keyword evidence="24" id="KW-1185">Reference proteome</keyword>
<comment type="subcellular location">
    <subcellularLocation>
        <location evidence="2">Membrane</location>
        <topology evidence="2">Peripheral membrane protein</topology>
    </subcellularLocation>
    <subcellularLocation>
        <location evidence="1">Membrane</location>
        <topology evidence="1">Single-pass membrane protein</topology>
    </subcellularLocation>
    <subcellularLocation>
        <location evidence="3">Secreted</location>
        <location evidence="3">Cell wall</location>
    </subcellularLocation>
</comment>
<dbReference type="Pfam" id="PF00069">
    <property type="entry name" value="Pkinase"/>
    <property type="match status" value="1"/>
</dbReference>
<evidence type="ECO:0000256" key="21">
    <source>
        <dbReference type="SAM" id="SignalP"/>
    </source>
</evidence>